<feature type="transmembrane region" description="Helical" evidence="7">
    <location>
        <begin position="38"/>
        <end position="63"/>
    </location>
</feature>
<feature type="transmembrane region" description="Helical" evidence="7">
    <location>
        <begin position="139"/>
        <end position="158"/>
    </location>
</feature>
<keyword evidence="3" id="KW-1003">Cell membrane</keyword>
<dbReference type="KEGG" id="paj:PAJ_2518"/>
<organism evidence="8 9">
    <name type="scientific">Pantoea ananatis (strain AJ13355)</name>
    <dbReference type="NCBI Taxonomy" id="932677"/>
    <lineage>
        <taxon>Bacteria</taxon>
        <taxon>Pseudomonadati</taxon>
        <taxon>Pseudomonadota</taxon>
        <taxon>Gammaproteobacteria</taxon>
        <taxon>Enterobacterales</taxon>
        <taxon>Erwiniaceae</taxon>
        <taxon>Pantoea</taxon>
    </lineage>
</organism>
<dbReference type="Gene3D" id="1.20.1250.20">
    <property type="entry name" value="MFS general substrate transporter like domains"/>
    <property type="match status" value="2"/>
</dbReference>
<keyword evidence="5 7" id="KW-1133">Transmembrane helix</keyword>
<dbReference type="HOGENOM" id="CLU_701370_0_0_6"/>
<comment type="subcellular location">
    <subcellularLocation>
        <location evidence="1">Cell membrane</location>
        <topology evidence="1">Multi-pass membrane protein</topology>
    </subcellularLocation>
</comment>
<feature type="transmembrane region" description="Helical" evidence="7">
    <location>
        <begin position="201"/>
        <end position="226"/>
    </location>
</feature>
<feature type="transmembrane region" description="Helical" evidence="7">
    <location>
        <begin position="75"/>
        <end position="93"/>
    </location>
</feature>
<name>A0A0H3KZY1_PANAA</name>
<evidence type="ECO:0000256" key="7">
    <source>
        <dbReference type="SAM" id="Phobius"/>
    </source>
</evidence>
<dbReference type="Proteomes" id="UP000006690">
    <property type="component" value="Chromosome"/>
</dbReference>
<dbReference type="OrthoDB" id="7029709at2"/>
<dbReference type="GO" id="GO:0005886">
    <property type="term" value="C:plasma membrane"/>
    <property type="evidence" value="ECO:0007669"/>
    <property type="project" value="UniProtKB-SubCell"/>
</dbReference>
<feature type="transmembrane region" description="Helical" evidence="7">
    <location>
        <begin position="232"/>
        <end position="254"/>
    </location>
</feature>
<dbReference type="InterPro" id="IPR050171">
    <property type="entry name" value="MFS_Transporters"/>
</dbReference>
<dbReference type="RefSeq" id="WP_014594560.1">
    <property type="nucleotide sequence ID" value="NC_017531.2"/>
</dbReference>
<feature type="transmembrane region" description="Helical" evidence="7">
    <location>
        <begin position="15"/>
        <end position="32"/>
    </location>
</feature>
<evidence type="ECO:0000256" key="3">
    <source>
        <dbReference type="ARBA" id="ARBA00022475"/>
    </source>
</evidence>
<dbReference type="AlphaFoldDB" id="A0A0H3KZY1"/>
<dbReference type="PATRIC" id="fig|932677.3.peg.2931"/>
<evidence type="ECO:0000256" key="2">
    <source>
        <dbReference type="ARBA" id="ARBA00022448"/>
    </source>
</evidence>
<accession>A0A0H3KZY1</accession>
<evidence type="ECO:0000313" key="8">
    <source>
        <dbReference type="EMBL" id="BAK12598.1"/>
    </source>
</evidence>
<dbReference type="InterPro" id="IPR011701">
    <property type="entry name" value="MFS"/>
</dbReference>
<proteinExistence type="predicted"/>
<evidence type="ECO:0000256" key="6">
    <source>
        <dbReference type="ARBA" id="ARBA00023136"/>
    </source>
</evidence>
<gene>
    <name evidence="8" type="ordered locus">PAJ_2518</name>
</gene>
<evidence type="ECO:0000256" key="5">
    <source>
        <dbReference type="ARBA" id="ARBA00022989"/>
    </source>
</evidence>
<keyword evidence="4 7" id="KW-0812">Transmembrane</keyword>
<sequence>MFRWMQNLPDYKKTAIILACCGPGDTLLYILLPMFHDFFSVSLAEAGILLAANRIIRIFGYSYVVRLYNRWGDRLVCQISSIGTLLCCLGYVWLKGFALLLVIRIMWGLSFAGMNLSTQATATSDRHARSKVAGSSRSLISSGQMLLLPVCSIIVWSYGIVQAYLLLALISLIAFSLSFFVKPTQYQGFAKKKNVSLPSTISVWSFAEGVVIDGLFIFSLAAVFRYTDNTHAVISACLIMASRYAFEVFFSPLGGHLALRFGAKRMLTGFSGVTCLFLLLYGYEWIHIAPVAILILRAIQLPLVPVVVADGTSDEHRITELANNAIWRDIGAGLGPIIAGISSQHVAQSTLLYFSALFLMLATVGLTFIKSSTHQG</sequence>
<keyword evidence="2" id="KW-0813">Transport</keyword>
<dbReference type="SUPFAM" id="SSF103473">
    <property type="entry name" value="MFS general substrate transporter"/>
    <property type="match status" value="1"/>
</dbReference>
<dbReference type="PANTHER" id="PTHR23517">
    <property type="entry name" value="RESISTANCE PROTEIN MDTM, PUTATIVE-RELATED-RELATED"/>
    <property type="match status" value="1"/>
</dbReference>
<dbReference type="EMBL" id="AP012032">
    <property type="protein sequence ID" value="BAK12598.1"/>
    <property type="molecule type" value="Genomic_DNA"/>
</dbReference>
<feature type="transmembrane region" description="Helical" evidence="7">
    <location>
        <begin position="164"/>
        <end position="181"/>
    </location>
</feature>
<dbReference type="GO" id="GO:0022857">
    <property type="term" value="F:transmembrane transporter activity"/>
    <property type="evidence" value="ECO:0007669"/>
    <property type="project" value="InterPro"/>
</dbReference>
<evidence type="ECO:0000313" key="9">
    <source>
        <dbReference type="Proteomes" id="UP000006690"/>
    </source>
</evidence>
<protein>
    <submittedName>
        <fullName evidence="8">Major facilitator superfamily permease</fullName>
    </submittedName>
</protein>
<evidence type="ECO:0000256" key="1">
    <source>
        <dbReference type="ARBA" id="ARBA00004651"/>
    </source>
</evidence>
<dbReference type="Pfam" id="PF07690">
    <property type="entry name" value="MFS_1"/>
    <property type="match status" value="2"/>
</dbReference>
<dbReference type="InterPro" id="IPR036259">
    <property type="entry name" value="MFS_trans_sf"/>
</dbReference>
<dbReference type="PANTHER" id="PTHR23517:SF3">
    <property type="entry name" value="INTEGRAL MEMBRANE TRANSPORT PROTEIN"/>
    <property type="match status" value="1"/>
</dbReference>
<evidence type="ECO:0000256" key="4">
    <source>
        <dbReference type="ARBA" id="ARBA00022692"/>
    </source>
</evidence>
<feature type="transmembrane region" description="Helical" evidence="7">
    <location>
        <begin position="351"/>
        <end position="369"/>
    </location>
</feature>
<keyword evidence="6 7" id="KW-0472">Membrane</keyword>
<reference evidence="9" key="1">
    <citation type="journal article" date="2012" name="Appl. Microbiol. Biotechnol.">
        <title>The complete genome sequence of Pantoea ananatis AJ13355, an organism with great biotechnological potential.</title>
        <authorList>
            <person name="Hara Y."/>
            <person name="Kadotani N."/>
            <person name="Izui H."/>
            <person name="Katashkina J.I."/>
            <person name="Kuvaeva T.M."/>
            <person name="Andreeva I.G."/>
            <person name="Golubeva L.I."/>
            <person name="Malko D.B."/>
            <person name="Makeev V.J."/>
            <person name="Mashko S.V."/>
            <person name="Kozlov Y.I."/>
        </authorList>
    </citation>
    <scope>NUCLEOTIDE SEQUENCE [LARGE SCALE GENOMIC DNA]</scope>
    <source>
        <strain evidence="9">AJ13355</strain>
    </source>
</reference>
<dbReference type="eggNOG" id="COG2814">
    <property type="taxonomic scope" value="Bacteria"/>
</dbReference>